<proteinExistence type="inferred from homology"/>
<evidence type="ECO:0000256" key="1">
    <source>
        <dbReference type="ARBA" id="ARBA00008439"/>
    </source>
</evidence>
<reference evidence="3" key="1">
    <citation type="journal article" date="2022" name="Int. J. Syst. Evol. Microbiol.">
        <title>Apilactobacillus apisilvae sp. nov., Nicolia spurrieriana gen. nov. sp. nov., Bombilactobacillus folatiphilus sp. nov. and Bombilactobacillus thymidiniphilus sp. nov., four new lactic acid bacterial isolates from stingless bees Tetragonula carbonaria and Austroplebeia australis.</title>
        <authorList>
            <person name="Oliphant S.A."/>
            <person name="Watson-Haigh N.S."/>
            <person name="Sumby K.M."/>
            <person name="Gardner J."/>
            <person name="Groom S."/>
            <person name="Jiranek V."/>
        </authorList>
    </citation>
    <scope>NUCLEOTIDE SEQUENCE</scope>
    <source>
        <strain evidence="3">SGEP1_A5</strain>
    </source>
</reference>
<dbReference type="Pfam" id="PF06949">
    <property type="entry name" value="DUF1292"/>
    <property type="match status" value="1"/>
</dbReference>
<evidence type="ECO:0000313" key="4">
    <source>
        <dbReference type="Proteomes" id="UP000831181"/>
    </source>
</evidence>
<accession>A0A976RRY4</accession>
<protein>
    <recommendedName>
        <fullName evidence="2">UPF0473 protein MOO44_07930</fullName>
    </recommendedName>
</protein>
<dbReference type="NCBIfam" id="NF010217">
    <property type="entry name" value="PRK13678.1-4"/>
    <property type="match status" value="1"/>
</dbReference>
<gene>
    <name evidence="3" type="ORF">MOO44_07930</name>
</gene>
<evidence type="ECO:0000256" key="2">
    <source>
        <dbReference type="HAMAP-Rule" id="MF_01448"/>
    </source>
</evidence>
<sequence length="101" mass="11486">MTETTNEDGKKQITLVDDQGNEELYTILFTFESDDMEKSYILVYPAGKEDDDEVDIEAYALPKGEDPTDPQGGRLMPIESEKEWDIVESVLNTFLDNDSDE</sequence>
<dbReference type="PANTHER" id="PTHR40066:SF1">
    <property type="entry name" value="UPF0473 PROTEIN CBO2561_CLC_2432"/>
    <property type="match status" value="1"/>
</dbReference>
<comment type="similarity">
    <text evidence="1 2">Belongs to the UPF0473 family.</text>
</comment>
<dbReference type="KEGG" id="lbe:MOO44_07930"/>
<dbReference type="PANTHER" id="PTHR40066">
    <property type="entry name" value="UPF0473 PROTEIN CBO2561/CLC_2432"/>
    <property type="match status" value="1"/>
</dbReference>
<dbReference type="Proteomes" id="UP000831181">
    <property type="component" value="Chromosome"/>
</dbReference>
<dbReference type="EMBL" id="CP093361">
    <property type="protein sequence ID" value="UQS86787.1"/>
    <property type="molecule type" value="Genomic_DNA"/>
</dbReference>
<organism evidence="3 4">
    <name type="scientific">Nicoliella spurrieriana</name>
    <dbReference type="NCBI Taxonomy" id="2925830"/>
    <lineage>
        <taxon>Bacteria</taxon>
        <taxon>Bacillati</taxon>
        <taxon>Bacillota</taxon>
        <taxon>Bacilli</taxon>
        <taxon>Lactobacillales</taxon>
        <taxon>Lactobacillaceae</taxon>
        <taxon>Nicoliella</taxon>
    </lineage>
</organism>
<evidence type="ECO:0000313" key="3">
    <source>
        <dbReference type="EMBL" id="UQS86787.1"/>
    </source>
</evidence>
<keyword evidence="4" id="KW-1185">Reference proteome</keyword>
<dbReference type="HAMAP" id="MF_01448">
    <property type="entry name" value="UPF0473"/>
    <property type="match status" value="1"/>
</dbReference>
<name>A0A976RRY4_9LACO</name>
<dbReference type="InterPro" id="IPR009711">
    <property type="entry name" value="UPF0473"/>
</dbReference>
<dbReference type="RefSeq" id="WP_260116590.1">
    <property type="nucleotide sequence ID" value="NZ_CP093361.1"/>
</dbReference>
<dbReference type="AlphaFoldDB" id="A0A976RRY4"/>